<evidence type="ECO:0000313" key="1">
    <source>
        <dbReference type="EMBL" id="RCW89795.1"/>
    </source>
</evidence>
<dbReference type="EMBL" id="QPJO01000009">
    <property type="protein sequence ID" value="RCW89795.1"/>
    <property type="molecule type" value="Genomic_DNA"/>
</dbReference>
<proteinExistence type="predicted"/>
<sequence length="82" mass="8920">MKANQKLIDFISKIEGKLLKDSSETIILSNQLENSVFGGKNRGCSNADDGCNKSKNRNCTNYNKKGCTDSTNKGTCSNTKPV</sequence>
<gene>
    <name evidence="1" type="ORF">DFQ08_10910</name>
</gene>
<keyword evidence="2" id="KW-1185">Reference proteome</keyword>
<name>A0A368ZG34_9FLAO</name>
<organism evidence="1 2">
    <name type="scientific">Winogradskyella arenosi</name>
    <dbReference type="NCBI Taxonomy" id="533325"/>
    <lineage>
        <taxon>Bacteria</taxon>
        <taxon>Pseudomonadati</taxon>
        <taxon>Bacteroidota</taxon>
        <taxon>Flavobacteriia</taxon>
        <taxon>Flavobacteriales</taxon>
        <taxon>Flavobacteriaceae</taxon>
        <taxon>Winogradskyella</taxon>
    </lineage>
</organism>
<dbReference type="Proteomes" id="UP000253436">
    <property type="component" value="Unassembled WGS sequence"/>
</dbReference>
<reference evidence="1 2" key="1">
    <citation type="submission" date="2018-07" db="EMBL/GenBank/DDBJ databases">
        <title>Genomic Encyclopedia of Type Strains, Phase III (KMG-III): the genomes of soil and plant-associated and newly described type strains.</title>
        <authorList>
            <person name="Whitman W."/>
        </authorList>
    </citation>
    <scope>NUCLEOTIDE SEQUENCE [LARGE SCALE GENOMIC DNA]</scope>
    <source>
        <strain evidence="1 2">CECT 7958</strain>
    </source>
</reference>
<comment type="caution">
    <text evidence="1">The sequence shown here is derived from an EMBL/GenBank/DDBJ whole genome shotgun (WGS) entry which is preliminary data.</text>
</comment>
<accession>A0A368ZG34</accession>
<dbReference type="AlphaFoldDB" id="A0A368ZG34"/>
<evidence type="ECO:0000313" key="2">
    <source>
        <dbReference type="Proteomes" id="UP000253436"/>
    </source>
</evidence>
<protein>
    <submittedName>
        <fullName evidence="1">Uncharacterized protein</fullName>
    </submittedName>
</protein>
<dbReference type="RefSeq" id="WP_114311002.1">
    <property type="nucleotide sequence ID" value="NZ_QPJO01000009.1"/>
</dbReference>